<dbReference type="Gene3D" id="3.30.1330.30">
    <property type="match status" value="1"/>
</dbReference>
<dbReference type="GO" id="GO:0032259">
    <property type="term" value="P:methylation"/>
    <property type="evidence" value="ECO:0007669"/>
    <property type="project" value="UniProtKB-KW"/>
</dbReference>
<keyword evidence="5" id="KW-1185">Reference proteome</keyword>
<sequence length="246" mass="27033">MNKKSDIIYGIRTVIEAVKSGKHLERVFIQKNLKGDLYKELMLELHQTSTPISKVPSERINKFTKKNHQGVVALMSPVQYHTLEHLVPQLFEEGKNPLILVLDEITDIRNFGAIARTAECLGVNGIVIPSRGGAQVNEDAVKTSAGAFNYLPVCREKNLQDVVRYLQESGINVVACSEKTDKLLSVMNFTIPTAIIMGSEENGISPELMSLANDIAKVPMSGSIESLNVGVAAGMALYEVQRQRAL</sequence>
<reference evidence="4 5" key="1">
    <citation type="submission" date="2017-06" db="EMBL/GenBank/DDBJ databases">
        <authorList>
            <person name="Kim H.J."/>
            <person name="Triplett B.A."/>
        </authorList>
    </citation>
    <scope>NUCLEOTIDE SEQUENCE [LARGE SCALE GENOMIC DNA]</scope>
    <source>
        <strain evidence="4 5">DSM 19307</strain>
    </source>
</reference>
<dbReference type="GO" id="GO:0006396">
    <property type="term" value="P:RNA processing"/>
    <property type="evidence" value="ECO:0007669"/>
    <property type="project" value="InterPro"/>
</dbReference>
<organism evidence="4 5">
    <name type="scientific">Ekhidna lutea</name>
    <dbReference type="NCBI Taxonomy" id="447679"/>
    <lineage>
        <taxon>Bacteria</taxon>
        <taxon>Pseudomonadati</taxon>
        <taxon>Bacteroidota</taxon>
        <taxon>Cytophagia</taxon>
        <taxon>Cytophagales</taxon>
        <taxon>Reichenbachiellaceae</taxon>
        <taxon>Ekhidna</taxon>
    </lineage>
</organism>
<accession>A0A239FL38</accession>
<gene>
    <name evidence="4" type="ORF">SAMN05421640_0729</name>
</gene>
<dbReference type="GO" id="GO:0003723">
    <property type="term" value="F:RNA binding"/>
    <property type="evidence" value="ECO:0007669"/>
    <property type="project" value="InterPro"/>
</dbReference>
<dbReference type="SMART" id="SM00967">
    <property type="entry name" value="SpoU_sub_bind"/>
    <property type="match status" value="1"/>
</dbReference>
<feature type="domain" description="RNA 2-O ribose methyltransferase substrate binding" evidence="3">
    <location>
        <begin position="7"/>
        <end position="81"/>
    </location>
</feature>
<dbReference type="Pfam" id="PF08032">
    <property type="entry name" value="SpoU_sub_bind"/>
    <property type="match status" value="1"/>
</dbReference>
<dbReference type="GO" id="GO:0008173">
    <property type="term" value="F:RNA methyltransferase activity"/>
    <property type="evidence" value="ECO:0007669"/>
    <property type="project" value="InterPro"/>
</dbReference>
<proteinExistence type="predicted"/>
<dbReference type="Pfam" id="PF00588">
    <property type="entry name" value="SpoU_methylase"/>
    <property type="match status" value="1"/>
</dbReference>
<evidence type="ECO:0000256" key="2">
    <source>
        <dbReference type="ARBA" id="ARBA00022679"/>
    </source>
</evidence>
<dbReference type="NCBIfam" id="TIGR00186">
    <property type="entry name" value="rRNA_methyl_3"/>
    <property type="match status" value="1"/>
</dbReference>
<dbReference type="InterPro" id="IPR004441">
    <property type="entry name" value="rRNA_MeTrfase_TrmH"/>
</dbReference>
<dbReference type="SUPFAM" id="SSF75217">
    <property type="entry name" value="alpha/beta knot"/>
    <property type="match status" value="1"/>
</dbReference>
<dbReference type="InterPro" id="IPR029064">
    <property type="entry name" value="Ribosomal_eL30-like_sf"/>
</dbReference>
<dbReference type="GO" id="GO:0005829">
    <property type="term" value="C:cytosol"/>
    <property type="evidence" value="ECO:0007669"/>
    <property type="project" value="TreeGrafter"/>
</dbReference>
<dbReference type="AlphaFoldDB" id="A0A239FL38"/>
<dbReference type="PANTHER" id="PTHR46429:SF1">
    <property type="entry name" value="23S RRNA (GUANOSINE-2'-O-)-METHYLTRANSFERASE RLMB"/>
    <property type="match status" value="1"/>
</dbReference>
<dbReference type="RefSeq" id="WP_089355477.1">
    <property type="nucleotide sequence ID" value="NZ_FZPD01000001.1"/>
</dbReference>
<dbReference type="CDD" id="cd18103">
    <property type="entry name" value="SpoU-like_RlmB"/>
    <property type="match status" value="1"/>
</dbReference>
<dbReference type="InterPro" id="IPR013123">
    <property type="entry name" value="SpoU_subst-bd"/>
</dbReference>
<dbReference type="Gene3D" id="3.40.1280.10">
    <property type="match status" value="1"/>
</dbReference>
<dbReference type="InterPro" id="IPR029028">
    <property type="entry name" value="Alpha/beta_knot_MTases"/>
</dbReference>
<dbReference type="EMBL" id="FZPD01000001">
    <property type="protein sequence ID" value="SNS57585.1"/>
    <property type="molecule type" value="Genomic_DNA"/>
</dbReference>
<protein>
    <submittedName>
        <fullName evidence="4">23S rRNA (Guanosine2251-2'-O)-methyltransferase</fullName>
    </submittedName>
</protein>
<evidence type="ECO:0000313" key="5">
    <source>
        <dbReference type="Proteomes" id="UP000198393"/>
    </source>
</evidence>
<dbReference type="OrthoDB" id="9794400at2"/>
<evidence type="ECO:0000313" key="4">
    <source>
        <dbReference type="EMBL" id="SNS57585.1"/>
    </source>
</evidence>
<keyword evidence="1 4" id="KW-0489">Methyltransferase</keyword>
<evidence type="ECO:0000256" key="1">
    <source>
        <dbReference type="ARBA" id="ARBA00022603"/>
    </source>
</evidence>
<dbReference type="SUPFAM" id="SSF55315">
    <property type="entry name" value="L30e-like"/>
    <property type="match status" value="1"/>
</dbReference>
<evidence type="ECO:0000259" key="3">
    <source>
        <dbReference type="SMART" id="SM00967"/>
    </source>
</evidence>
<dbReference type="InterPro" id="IPR001537">
    <property type="entry name" value="SpoU_MeTrfase"/>
</dbReference>
<keyword evidence="2 4" id="KW-0808">Transferase</keyword>
<name>A0A239FL38_EKHLU</name>
<dbReference type="PANTHER" id="PTHR46429">
    <property type="entry name" value="23S RRNA (GUANOSINE-2'-O-)-METHYLTRANSFERASE RLMB"/>
    <property type="match status" value="1"/>
</dbReference>
<dbReference type="Proteomes" id="UP000198393">
    <property type="component" value="Unassembled WGS sequence"/>
</dbReference>
<dbReference type="InterPro" id="IPR029026">
    <property type="entry name" value="tRNA_m1G_MTases_N"/>
</dbReference>